<dbReference type="PaxDb" id="160488-PP_4094"/>
<gene>
    <name evidence="2" type="ordered locus">PP_4094</name>
</gene>
<sequence length="161" mass="18267">MHTIKHILEKFSNDPRIDVFPSDSPLPILPNCLSYPPDLAEFYKLCGGAQLFSPKNESISFTILPPQQIKQSNTEIVCTPCDDDISSSWYLICKTYNNDYISIDLSIERSGRCYDSNFEIHGVAGSCPIIALSFKELLMSIYTSDGDDIFWRNRNYGDAYD</sequence>
<proteinExistence type="predicted"/>
<dbReference type="InterPro" id="IPR037883">
    <property type="entry name" value="Knr4/Smi1-like_sf"/>
</dbReference>
<dbReference type="BioCyc" id="PPUT160488:G1G01-4360-MONOMER"/>
<dbReference type="EMBL" id="AE015451">
    <property type="protein sequence ID" value="AAN69678.1"/>
    <property type="molecule type" value="Genomic_DNA"/>
</dbReference>
<evidence type="ECO:0000259" key="1">
    <source>
        <dbReference type="Pfam" id="PF09346"/>
    </source>
</evidence>
<name>Q88FK1_PSEPK</name>
<reference evidence="2 3" key="1">
    <citation type="journal article" date="2002" name="Environ. Microbiol.">
        <title>Complete genome sequence and comparative analysis of the metabolically versatile Pseudomonas putida KT2440.</title>
        <authorList>
            <person name="Nelson K.E."/>
            <person name="Weinel C."/>
            <person name="Paulsen I.T."/>
            <person name="Dodson R.J."/>
            <person name="Hilbert H."/>
            <person name="Martins dos Santos V.A."/>
            <person name="Fouts D.E."/>
            <person name="Gill S.R."/>
            <person name="Pop M."/>
            <person name="Holmes M."/>
            <person name="Brinkac L."/>
            <person name="Beanan M."/>
            <person name="DeBoy R.T."/>
            <person name="Daugherty S."/>
            <person name="Kolonay J."/>
            <person name="Madupu R."/>
            <person name="Nelson W."/>
            <person name="White O."/>
            <person name="Peterson J."/>
            <person name="Khouri H."/>
            <person name="Hance I."/>
            <person name="Chris Lee P."/>
            <person name="Holtzapple E."/>
            <person name="Scanlan D."/>
            <person name="Tran K."/>
            <person name="Moazzez A."/>
            <person name="Utterback T."/>
            <person name="Rizzo M."/>
            <person name="Lee K."/>
            <person name="Kosack D."/>
            <person name="Moestl D."/>
            <person name="Wedler H."/>
            <person name="Lauber J."/>
            <person name="Stjepandic D."/>
            <person name="Hoheisel J."/>
            <person name="Straetz M."/>
            <person name="Heim S."/>
            <person name="Kiewitz C."/>
            <person name="Eisen J.A."/>
            <person name="Timmis K.N."/>
            <person name="Dusterhoft A."/>
            <person name="Tummler B."/>
            <person name="Fraser C.M."/>
        </authorList>
    </citation>
    <scope>NUCLEOTIDE SEQUENCE [LARGE SCALE GENOMIC DNA]</scope>
    <source>
        <strain evidence="3">ATCC 47054 / DSM 6125 / CFBP 8728 / NCIMB 11950 / KT2440</strain>
    </source>
</reference>
<dbReference type="OrthoDB" id="3375677at2"/>
<reference evidence="2 3" key="2">
    <citation type="journal article" date="2016" name="Environ. Microbiol.">
        <title>The revisited genome of Pseudomonas putida KT2440 enlightens its value as a robust metabolic chassis.</title>
        <authorList>
            <person name="Belda E."/>
            <person name="van Heck R.G."/>
            <person name="Lopez-Sanchez M.J."/>
            <person name="Cruveiller S."/>
            <person name="Barbe V."/>
            <person name="Fraser C."/>
            <person name="Klenk H.P."/>
            <person name="Petersen J."/>
            <person name="Morgat A."/>
            <person name="Nikel P.I."/>
            <person name="Vallenet D."/>
            <person name="Rouy Z."/>
            <person name="Sekowska A."/>
            <person name="Martins Dos Santos V.A."/>
            <person name="de Lorenzo V."/>
            <person name="Danchin A."/>
            <person name="Medigue C."/>
        </authorList>
    </citation>
    <scope>NUCLEOTIDE SEQUENCE [LARGE SCALE GENOMIC DNA]</scope>
    <source>
        <strain evidence="3">ATCC 47054 / DSM 6125 / CFBP 8728 / NCIMB 11950 / KT2440</strain>
    </source>
</reference>
<evidence type="ECO:0000313" key="3">
    <source>
        <dbReference type="Proteomes" id="UP000000556"/>
    </source>
</evidence>
<protein>
    <recommendedName>
        <fullName evidence="1">Knr4/Smi1-like domain-containing protein</fullName>
    </recommendedName>
</protein>
<organism evidence="2 3">
    <name type="scientific">Pseudomonas putida (strain ATCC 47054 / DSM 6125 / CFBP 8728 / NCIMB 11950 / KT2440)</name>
    <dbReference type="NCBI Taxonomy" id="160488"/>
    <lineage>
        <taxon>Bacteria</taxon>
        <taxon>Pseudomonadati</taxon>
        <taxon>Pseudomonadota</taxon>
        <taxon>Gammaproteobacteria</taxon>
        <taxon>Pseudomonadales</taxon>
        <taxon>Pseudomonadaceae</taxon>
        <taxon>Pseudomonas</taxon>
    </lineage>
</organism>
<dbReference type="Pfam" id="PF09346">
    <property type="entry name" value="SMI1_KNR4"/>
    <property type="match status" value="1"/>
</dbReference>
<dbReference type="RefSeq" id="WP_010954879.1">
    <property type="nucleotide sequence ID" value="NC_002947.4"/>
</dbReference>
<dbReference type="SUPFAM" id="SSF160631">
    <property type="entry name" value="SMI1/KNR4-like"/>
    <property type="match status" value="1"/>
</dbReference>
<dbReference type="HOGENOM" id="CLU_136638_0_0_6"/>
<dbReference type="eggNOG" id="ENOG502ZAX0">
    <property type="taxonomic scope" value="Bacteria"/>
</dbReference>
<keyword evidence="3" id="KW-1185">Reference proteome</keyword>
<accession>Q88FK1</accession>
<feature type="domain" description="Knr4/Smi1-like" evidence="1">
    <location>
        <begin position="34"/>
        <end position="138"/>
    </location>
</feature>
<dbReference type="AlphaFoldDB" id="Q88FK1"/>
<dbReference type="InterPro" id="IPR018958">
    <property type="entry name" value="Knr4/Smi1-like_dom"/>
</dbReference>
<dbReference type="Proteomes" id="UP000000556">
    <property type="component" value="Chromosome"/>
</dbReference>
<dbReference type="KEGG" id="ppu:PP_4094"/>
<evidence type="ECO:0000313" key="2">
    <source>
        <dbReference type="EMBL" id="AAN69678.1"/>
    </source>
</evidence>